<organism evidence="1 2">
    <name type="scientific">Teichococcus vastitatis</name>
    <dbReference type="NCBI Taxonomy" id="2307076"/>
    <lineage>
        <taxon>Bacteria</taxon>
        <taxon>Pseudomonadati</taxon>
        <taxon>Pseudomonadota</taxon>
        <taxon>Alphaproteobacteria</taxon>
        <taxon>Acetobacterales</taxon>
        <taxon>Roseomonadaceae</taxon>
        <taxon>Roseomonas</taxon>
    </lineage>
</organism>
<gene>
    <name evidence="1" type="ORF">MON41_19970</name>
</gene>
<dbReference type="Proteomes" id="UP001201985">
    <property type="component" value="Unassembled WGS sequence"/>
</dbReference>
<proteinExistence type="predicted"/>
<dbReference type="EMBL" id="JALBUU010000079">
    <property type="protein sequence ID" value="MCI0755947.1"/>
    <property type="molecule type" value="Genomic_DNA"/>
</dbReference>
<dbReference type="RefSeq" id="WP_241793708.1">
    <property type="nucleotide sequence ID" value="NZ_JALBUU010000079.1"/>
</dbReference>
<reference evidence="1 2" key="1">
    <citation type="submission" date="2022-03" db="EMBL/GenBank/DDBJ databases">
        <title>Complete genome analysis of Roseomonas KG 17.1 : a prolific producer of plant growth promoters.</title>
        <authorList>
            <person name="Saadouli I."/>
            <person name="Najjari A."/>
            <person name="Mosbah A."/>
            <person name="Ouzari H.I."/>
        </authorList>
    </citation>
    <scope>NUCLEOTIDE SEQUENCE [LARGE SCALE GENOMIC DNA]</scope>
    <source>
        <strain evidence="1 2">KG17-1</strain>
    </source>
</reference>
<protein>
    <submittedName>
        <fullName evidence="1">Uncharacterized protein</fullName>
    </submittedName>
</protein>
<accession>A0ABS9W9H1</accession>
<evidence type="ECO:0000313" key="1">
    <source>
        <dbReference type="EMBL" id="MCI0755947.1"/>
    </source>
</evidence>
<evidence type="ECO:0000313" key="2">
    <source>
        <dbReference type="Proteomes" id="UP001201985"/>
    </source>
</evidence>
<keyword evidence="2" id="KW-1185">Reference proteome</keyword>
<sequence length="345" mass="36447">MNLAPEAPLQAGAALQFGVAMARWLDAAFDALAVLDLSFPRNSLANALPGSLVGIADAEALPRAEAAFLRRFRAAGGWAPLCDAATLAEQPSAARWQQPGARRLAYAEAPVAAPMLDALLAAAPRPWFLWRDNAGGEAAGLLAKHPDHASVALQIDVGTDAARYHLVLPASDAAAAAEALEAAGRRLGLAVALGGTAELQLRLDVPSAAAAPRPPLLAKLPAGLLAHDGAYRSEADGDYSWLWSGPERHLRIALGSLPPFSRWLKLAVIGVPRPEMLDRMAVSLNGDQVPCRLERWSDTSAGVVVDLPAELPPDLILGLSVPYLVKEDQGERRLGFCMDKIEVFS</sequence>
<comment type="caution">
    <text evidence="1">The sequence shown here is derived from an EMBL/GenBank/DDBJ whole genome shotgun (WGS) entry which is preliminary data.</text>
</comment>
<name>A0ABS9W9H1_9PROT</name>